<proteinExistence type="inferred from homology"/>
<comment type="similarity">
    <text evidence="1">Belongs to the multicopper oxidase family.</text>
</comment>
<dbReference type="PROSITE" id="PS00079">
    <property type="entry name" value="MULTICOPPER_OXIDASE1"/>
    <property type="match status" value="1"/>
</dbReference>
<keyword evidence="10" id="KW-1185">Reference proteome</keyword>
<dbReference type="CDD" id="cd13880">
    <property type="entry name" value="CuRO_2_MaLCC_like"/>
    <property type="match status" value="1"/>
</dbReference>
<keyword evidence="3" id="KW-0560">Oxidoreductase</keyword>
<feature type="chain" id="PRO_5047439871" evidence="5">
    <location>
        <begin position="20"/>
        <end position="583"/>
    </location>
</feature>
<name>A0ABP0B5M8_9PEZI</name>
<organism evidence="9 10">
    <name type="scientific">Sporothrix eucalyptigena</name>
    <dbReference type="NCBI Taxonomy" id="1812306"/>
    <lineage>
        <taxon>Eukaryota</taxon>
        <taxon>Fungi</taxon>
        <taxon>Dikarya</taxon>
        <taxon>Ascomycota</taxon>
        <taxon>Pezizomycotina</taxon>
        <taxon>Sordariomycetes</taxon>
        <taxon>Sordariomycetidae</taxon>
        <taxon>Ophiostomatales</taxon>
        <taxon>Ophiostomataceae</taxon>
        <taxon>Sporothrix</taxon>
    </lineage>
</organism>
<feature type="domain" description="Plastocyanin-like" evidence="7">
    <location>
        <begin position="431"/>
        <end position="539"/>
    </location>
</feature>
<dbReference type="EMBL" id="CAWUHD010000015">
    <property type="protein sequence ID" value="CAK7214879.1"/>
    <property type="molecule type" value="Genomic_DNA"/>
</dbReference>
<dbReference type="CDD" id="cd13901">
    <property type="entry name" value="CuRO_3_MaLCC_like"/>
    <property type="match status" value="1"/>
</dbReference>
<dbReference type="InterPro" id="IPR045087">
    <property type="entry name" value="Cu-oxidase_fam"/>
</dbReference>
<dbReference type="InterPro" id="IPR011707">
    <property type="entry name" value="Cu-oxidase-like_N"/>
</dbReference>
<evidence type="ECO:0000313" key="9">
    <source>
        <dbReference type="EMBL" id="CAK7214879.1"/>
    </source>
</evidence>
<feature type="domain" description="Plastocyanin-like" evidence="8">
    <location>
        <begin position="70"/>
        <end position="185"/>
    </location>
</feature>
<keyword evidence="4" id="KW-0186">Copper</keyword>
<keyword evidence="2" id="KW-0479">Metal-binding</keyword>
<evidence type="ECO:0000256" key="4">
    <source>
        <dbReference type="ARBA" id="ARBA00023008"/>
    </source>
</evidence>
<evidence type="ECO:0000256" key="5">
    <source>
        <dbReference type="SAM" id="SignalP"/>
    </source>
</evidence>
<dbReference type="PANTHER" id="PTHR11709:SF71">
    <property type="entry name" value="OXIDOREDUCTASE TPCJ"/>
    <property type="match status" value="1"/>
</dbReference>
<dbReference type="Pfam" id="PF07731">
    <property type="entry name" value="Cu-oxidase_2"/>
    <property type="match status" value="1"/>
</dbReference>
<dbReference type="InterPro" id="IPR001117">
    <property type="entry name" value="Cu-oxidase_2nd"/>
</dbReference>
<dbReference type="InterPro" id="IPR033138">
    <property type="entry name" value="Cu_oxidase_CS"/>
</dbReference>
<dbReference type="Proteomes" id="UP001642482">
    <property type="component" value="Unassembled WGS sequence"/>
</dbReference>
<comment type="caution">
    <text evidence="9">The sequence shown here is derived from an EMBL/GenBank/DDBJ whole genome shotgun (WGS) entry which is preliminary data.</text>
</comment>
<accession>A0ABP0B5M8</accession>
<protein>
    <submittedName>
        <fullName evidence="9">Uncharacterized protein</fullName>
    </submittedName>
</protein>
<dbReference type="Pfam" id="PF07732">
    <property type="entry name" value="Cu-oxidase_3"/>
    <property type="match status" value="1"/>
</dbReference>
<dbReference type="PROSITE" id="PS00080">
    <property type="entry name" value="MULTICOPPER_OXIDASE2"/>
    <property type="match status" value="1"/>
</dbReference>
<feature type="signal peptide" evidence="5">
    <location>
        <begin position="1"/>
        <end position="19"/>
    </location>
</feature>
<sequence>MVRMLSTLAAALFVAAVSALPASPVEVAERAVCTNSATSRDCWTDGFDINTNFYLETPDTGVEREYWLSVEETDCAPDGVVRKCQTLNGTIPGPLLTADWGDTLTIHVINNLSDNGTSVHWHGIRQLNSSEMDGVPGVTQCPIAPGDTMTYSYRLRQYGSTWYHSHFTFQLAEGVFGPLVINGPASANYDEDLGLLFLQDWSHTPILELWGRSPGNPFTLDNLLINGTNTFTDADGVTTGSKHEVVVEKGKTYRMRVINVAVDGFFDFHIDGHNFTVIATDLVPVQPFQVESIQIGIGQRYDIVFTADADEDNYWIRSGWNTNCQAIGNNGDVSGNGTAILRYDASSTADPTTEDTVGIMSTCFDEDRTHLVPILNVNVTNLSEIVVQDLGLTTAIKGYLTWTLNTSTLYLDWLEPSLKQVHDHNTSYFQEENIVSVGDGFAADDWVVLVIDTSTIGVNHPMHLHGHDFFILGQAANTAYPGPADFNFDNPTRRDVAVLPANGYLAIAFQLDNPGTWLVHCHIAWHTGEGLAMQFVESADAALTSGALANWDNAAWDGYGAGTCSNWADYVGVEVWPQDDSGI</sequence>
<evidence type="ECO:0000256" key="2">
    <source>
        <dbReference type="ARBA" id="ARBA00022723"/>
    </source>
</evidence>
<evidence type="ECO:0000259" key="6">
    <source>
        <dbReference type="Pfam" id="PF00394"/>
    </source>
</evidence>
<dbReference type="CDD" id="cd13854">
    <property type="entry name" value="CuRO_1_MaLCC_like"/>
    <property type="match status" value="1"/>
</dbReference>
<keyword evidence="5" id="KW-0732">Signal</keyword>
<dbReference type="InterPro" id="IPR002355">
    <property type="entry name" value="Cu_oxidase_Cu_BS"/>
</dbReference>
<feature type="domain" description="Plastocyanin-like" evidence="6">
    <location>
        <begin position="195"/>
        <end position="345"/>
    </location>
</feature>
<dbReference type="PANTHER" id="PTHR11709">
    <property type="entry name" value="MULTI-COPPER OXIDASE"/>
    <property type="match status" value="1"/>
</dbReference>
<evidence type="ECO:0000259" key="7">
    <source>
        <dbReference type="Pfam" id="PF07731"/>
    </source>
</evidence>
<evidence type="ECO:0000259" key="8">
    <source>
        <dbReference type="Pfam" id="PF07732"/>
    </source>
</evidence>
<reference evidence="9 10" key="1">
    <citation type="submission" date="2024-01" db="EMBL/GenBank/DDBJ databases">
        <authorList>
            <person name="Allen C."/>
            <person name="Tagirdzhanova G."/>
        </authorList>
    </citation>
    <scope>NUCLEOTIDE SEQUENCE [LARGE SCALE GENOMIC DNA]</scope>
</reference>
<evidence type="ECO:0000313" key="10">
    <source>
        <dbReference type="Proteomes" id="UP001642482"/>
    </source>
</evidence>
<evidence type="ECO:0000256" key="1">
    <source>
        <dbReference type="ARBA" id="ARBA00010609"/>
    </source>
</evidence>
<dbReference type="Gene3D" id="2.60.40.420">
    <property type="entry name" value="Cupredoxins - blue copper proteins"/>
    <property type="match status" value="3"/>
</dbReference>
<dbReference type="SUPFAM" id="SSF49503">
    <property type="entry name" value="Cupredoxins"/>
    <property type="match status" value="3"/>
</dbReference>
<dbReference type="Pfam" id="PF00394">
    <property type="entry name" value="Cu-oxidase"/>
    <property type="match status" value="1"/>
</dbReference>
<gene>
    <name evidence="9" type="ORF">SEUCBS140593_002339</name>
</gene>
<evidence type="ECO:0000256" key="3">
    <source>
        <dbReference type="ARBA" id="ARBA00023002"/>
    </source>
</evidence>
<dbReference type="InterPro" id="IPR008972">
    <property type="entry name" value="Cupredoxin"/>
</dbReference>
<dbReference type="InterPro" id="IPR011706">
    <property type="entry name" value="Cu-oxidase_C"/>
</dbReference>